<keyword evidence="4 6" id="KW-0443">Lipid metabolism</keyword>
<dbReference type="Proteomes" id="UP000028725">
    <property type="component" value="Unassembled WGS sequence"/>
</dbReference>
<dbReference type="NCBIfam" id="TIGR01852">
    <property type="entry name" value="lipid_A_lpxA"/>
    <property type="match status" value="1"/>
</dbReference>
<dbReference type="GO" id="GO:0005737">
    <property type="term" value="C:cytoplasm"/>
    <property type="evidence" value="ECO:0007669"/>
    <property type="project" value="UniProtKB-SubCell"/>
</dbReference>
<dbReference type="EMBL" id="JMCB01000008">
    <property type="protein sequence ID" value="KFE66981.1"/>
    <property type="molecule type" value="Genomic_DNA"/>
</dbReference>
<dbReference type="RefSeq" id="WP_044190947.1">
    <property type="nucleotide sequence ID" value="NZ_JMCB01000008.1"/>
</dbReference>
<reference evidence="8 9" key="1">
    <citation type="submission" date="2014-04" db="EMBL/GenBank/DDBJ databases">
        <title>Genome assembly of Hyalangium minutum DSM 14724.</title>
        <authorList>
            <person name="Sharma G."/>
            <person name="Subramanian S."/>
        </authorList>
    </citation>
    <scope>NUCLEOTIDE SEQUENCE [LARGE SCALE GENOMIC DNA]</scope>
    <source>
        <strain evidence="8 9">DSM 14724</strain>
    </source>
</reference>
<dbReference type="SUPFAM" id="SSF51161">
    <property type="entry name" value="Trimeric LpxA-like enzymes"/>
    <property type="match status" value="1"/>
</dbReference>
<dbReference type="Gene3D" id="2.160.10.10">
    <property type="entry name" value="Hexapeptide repeat proteins"/>
    <property type="match status" value="1"/>
</dbReference>
<dbReference type="HAMAP" id="MF_00387">
    <property type="entry name" value="LpxA"/>
    <property type="match status" value="1"/>
</dbReference>
<keyword evidence="2 6" id="KW-0441">Lipid A biosynthesis</keyword>
<dbReference type="PANTHER" id="PTHR43480">
    <property type="entry name" value="ACYL-[ACYL-CARRIER-PROTEIN]--UDP-N-ACETYLGLUCOSAMINE O-ACYLTRANSFERASE"/>
    <property type="match status" value="1"/>
</dbReference>
<dbReference type="PATRIC" id="fig|394096.3.peg.4375"/>
<dbReference type="InterPro" id="IPR037157">
    <property type="entry name" value="Acetyltransf_C_sf"/>
</dbReference>
<evidence type="ECO:0000313" key="8">
    <source>
        <dbReference type="EMBL" id="KFE66981.1"/>
    </source>
</evidence>
<evidence type="ECO:0000256" key="6">
    <source>
        <dbReference type="HAMAP-Rule" id="MF_00387"/>
    </source>
</evidence>
<evidence type="ECO:0000313" key="9">
    <source>
        <dbReference type="Proteomes" id="UP000028725"/>
    </source>
</evidence>
<comment type="similarity">
    <text evidence="6">Belongs to the transferase hexapeptide repeat family. LpxA subfamily.</text>
</comment>
<comment type="subcellular location">
    <subcellularLocation>
        <location evidence="6">Cytoplasm</location>
    </subcellularLocation>
</comment>
<gene>
    <name evidence="6" type="primary">lpxA</name>
    <name evidence="8" type="ORF">DB31_8334</name>
</gene>
<dbReference type="PIRSF" id="PIRSF000456">
    <property type="entry name" value="UDP-GlcNAc_acltr"/>
    <property type="match status" value="1"/>
</dbReference>
<comment type="pathway">
    <text evidence="6">Glycolipid biosynthesis; lipid IV(A) biosynthesis; lipid IV(A) from (3R)-3-hydroxytetradecanoyl-[acyl-carrier-protein] and UDP-N-acetyl-alpha-D-glucosamine: step 1/6.</text>
</comment>
<dbReference type="InterPro" id="IPR010137">
    <property type="entry name" value="Lipid_A_LpxA"/>
</dbReference>
<dbReference type="UniPathway" id="UPA00359">
    <property type="reaction ID" value="UER00477"/>
</dbReference>
<protein>
    <recommendedName>
        <fullName evidence="6">Acyl-[acyl-carrier-protein]--UDP-N-acetylglucosamine O-acyltransferase</fullName>
        <shortName evidence="6">UDP-N-acetylglucosamine acyltransferase</shortName>
        <ecNumber evidence="6">2.3.1.129</ecNumber>
    </recommendedName>
</protein>
<sequence length="258" mass="27632">MSQVHPTAVVHPDAQIHETVEIGPYSVIGPKVKIGPGSHVGPHVVIEGRTTLGARNRVFQFSSLGAAPQDLKYGGEDTELIIGDENQIREFTTLHIGTAGGGGVTRIGNRNLFMANSHVAHDCVVGNGCILANSAALGGHVMVEDHVIFSGLTAVHQFTRIGKHAFVAGGAMVVMDVPPYCMAQGDRAELVGLNTVGLERHGFTEAQIGRIKEAYKILFRSKLQMAEALARLKAEFSGQPEIDHLVDFISQSKRGLTR</sequence>
<comment type="catalytic activity">
    <reaction evidence="6">
        <text>a (3R)-hydroxyacyl-[ACP] + UDP-N-acetyl-alpha-D-glucosamine = a UDP-3-O-[(3R)-3-hydroxyacyl]-N-acetyl-alpha-D-glucosamine + holo-[ACP]</text>
        <dbReference type="Rhea" id="RHEA:67812"/>
        <dbReference type="Rhea" id="RHEA-COMP:9685"/>
        <dbReference type="Rhea" id="RHEA-COMP:9945"/>
        <dbReference type="ChEBI" id="CHEBI:57705"/>
        <dbReference type="ChEBI" id="CHEBI:64479"/>
        <dbReference type="ChEBI" id="CHEBI:78827"/>
        <dbReference type="ChEBI" id="CHEBI:173225"/>
        <dbReference type="EC" id="2.3.1.129"/>
    </reaction>
</comment>
<dbReference type="EC" id="2.3.1.129" evidence="6"/>
<dbReference type="OrthoDB" id="9807278at2"/>
<evidence type="ECO:0000259" key="7">
    <source>
        <dbReference type="Pfam" id="PF13720"/>
    </source>
</evidence>
<evidence type="ECO:0000256" key="1">
    <source>
        <dbReference type="ARBA" id="ARBA00022516"/>
    </source>
</evidence>
<dbReference type="CDD" id="cd03351">
    <property type="entry name" value="LbH_UDP-GlcNAc_AT"/>
    <property type="match status" value="1"/>
</dbReference>
<accession>A0A085WH18</accession>
<feature type="domain" description="UDP N-acetylglucosamine O-acyltransferase C-terminal" evidence="7">
    <location>
        <begin position="176"/>
        <end position="256"/>
    </location>
</feature>
<dbReference type="InterPro" id="IPR011004">
    <property type="entry name" value="Trimer_LpxA-like_sf"/>
</dbReference>
<dbReference type="AlphaFoldDB" id="A0A085WH18"/>
<dbReference type="InterPro" id="IPR029098">
    <property type="entry name" value="Acetyltransf_C"/>
</dbReference>
<comment type="caution">
    <text evidence="8">The sequence shown here is derived from an EMBL/GenBank/DDBJ whole genome shotgun (WGS) entry which is preliminary data.</text>
</comment>
<dbReference type="GO" id="GO:0016020">
    <property type="term" value="C:membrane"/>
    <property type="evidence" value="ECO:0007669"/>
    <property type="project" value="GOC"/>
</dbReference>
<dbReference type="NCBIfam" id="NF003657">
    <property type="entry name" value="PRK05289.1"/>
    <property type="match status" value="1"/>
</dbReference>
<comment type="function">
    <text evidence="6">Involved in the biosynthesis of lipid A, a phosphorylated glycolipid that anchors the lipopolysaccharide to the outer membrane of the cell.</text>
</comment>
<dbReference type="PANTHER" id="PTHR43480:SF1">
    <property type="entry name" value="ACYL-[ACYL-CARRIER-PROTEIN]--UDP-N-ACETYLGLUCOSAMINE O-ACYLTRANSFERASE, MITOCHONDRIAL-RELATED"/>
    <property type="match status" value="1"/>
</dbReference>
<keyword evidence="6" id="KW-0963">Cytoplasm</keyword>
<dbReference type="GO" id="GO:0009245">
    <property type="term" value="P:lipid A biosynthetic process"/>
    <property type="evidence" value="ECO:0007669"/>
    <property type="project" value="UniProtKB-UniRule"/>
</dbReference>
<dbReference type="Pfam" id="PF00132">
    <property type="entry name" value="Hexapep"/>
    <property type="match status" value="2"/>
</dbReference>
<keyword evidence="5 6" id="KW-0012">Acyltransferase</keyword>
<proteinExistence type="inferred from homology"/>
<evidence type="ECO:0000256" key="3">
    <source>
        <dbReference type="ARBA" id="ARBA00022679"/>
    </source>
</evidence>
<keyword evidence="3 6" id="KW-0808">Transferase</keyword>
<dbReference type="Gene3D" id="1.20.1180.10">
    <property type="entry name" value="Udp N-acetylglucosamine O-acyltransferase, C-terminal domain"/>
    <property type="match status" value="1"/>
</dbReference>
<evidence type="ECO:0000256" key="2">
    <source>
        <dbReference type="ARBA" id="ARBA00022556"/>
    </source>
</evidence>
<dbReference type="InterPro" id="IPR001451">
    <property type="entry name" value="Hexapep"/>
</dbReference>
<dbReference type="STRING" id="394096.DB31_8334"/>
<evidence type="ECO:0000256" key="4">
    <source>
        <dbReference type="ARBA" id="ARBA00023098"/>
    </source>
</evidence>
<name>A0A085WH18_9BACT</name>
<keyword evidence="9" id="KW-1185">Reference proteome</keyword>
<keyword evidence="1 6" id="KW-0444">Lipid biosynthesis</keyword>
<organism evidence="8 9">
    <name type="scientific">Hyalangium minutum</name>
    <dbReference type="NCBI Taxonomy" id="394096"/>
    <lineage>
        <taxon>Bacteria</taxon>
        <taxon>Pseudomonadati</taxon>
        <taxon>Myxococcota</taxon>
        <taxon>Myxococcia</taxon>
        <taxon>Myxococcales</taxon>
        <taxon>Cystobacterineae</taxon>
        <taxon>Archangiaceae</taxon>
        <taxon>Hyalangium</taxon>
    </lineage>
</organism>
<dbReference type="Pfam" id="PF13720">
    <property type="entry name" value="Acetyltransf_11"/>
    <property type="match status" value="1"/>
</dbReference>
<dbReference type="GO" id="GO:0008780">
    <property type="term" value="F:acyl-[acyl-carrier-protein]-UDP-N-acetylglucosamine O-acyltransferase activity"/>
    <property type="evidence" value="ECO:0007669"/>
    <property type="project" value="UniProtKB-UniRule"/>
</dbReference>
<evidence type="ECO:0000256" key="5">
    <source>
        <dbReference type="ARBA" id="ARBA00023315"/>
    </source>
</evidence>
<comment type="subunit">
    <text evidence="6">Homotrimer.</text>
</comment>
<keyword evidence="6" id="KW-0677">Repeat</keyword>